<evidence type="ECO:0000256" key="1">
    <source>
        <dbReference type="ARBA" id="ARBA00022450"/>
    </source>
</evidence>
<proteinExistence type="predicted"/>
<dbReference type="SMART" id="SM00823">
    <property type="entry name" value="PKS_PP"/>
    <property type="match status" value="1"/>
</dbReference>
<dbReference type="Pfam" id="PF00550">
    <property type="entry name" value="PP-binding"/>
    <property type="match status" value="1"/>
</dbReference>
<dbReference type="AlphaFoldDB" id="A0A1B6GHC9"/>
<dbReference type="InterPro" id="IPR036736">
    <property type="entry name" value="ACP-like_sf"/>
</dbReference>
<keyword evidence="1" id="KW-0596">Phosphopantetheine</keyword>
<dbReference type="Gene3D" id="1.10.1200.10">
    <property type="entry name" value="ACP-like"/>
    <property type="match status" value="1"/>
</dbReference>
<feature type="non-terminal residue" evidence="4">
    <location>
        <position position="1"/>
    </location>
</feature>
<accession>A0A1B6GHC9</accession>
<feature type="domain" description="Carrier" evidence="3">
    <location>
        <begin position="1"/>
        <end position="76"/>
    </location>
</feature>
<evidence type="ECO:0000313" key="4">
    <source>
        <dbReference type="EMBL" id="JAS61836.1"/>
    </source>
</evidence>
<dbReference type="PROSITE" id="PS50075">
    <property type="entry name" value="CARRIER"/>
    <property type="match status" value="1"/>
</dbReference>
<reference evidence="4" key="1">
    <citation type="submission" date="2015-11" db="EMBL/GenBank/DDBJ databases">
        <title>De novo transcriptome assembly of four potential Pierce s Disease insect vectors from Arizona vineyards.</title>
        <authorList>
            <person name="Tassone E.E."/>
        </authorList>
    </citation>
    <scope>NUCLEOTIDE SEQUENCE</scope>
</reference>
<organism evidence="4">
    <name type="scientific">Cuerna arida</name>
    <dbReference type="NCBI Taxonomy" id="1464854"/>
    <lineage>
        <taxon>Eukaryota</taxon>
        <taxon>Metazoa</taxon>
        <taxon>Ecdysozoa</taxon>
        <taxon>Arthropoda</taxon>
        <taxon>Hexapoda</taxon>
        <taxon>Insecta</taxon>
        <taxon>Pterygota</taxon>
        <taxon>Neoptera</taxon>
        <taxon>Paraneoptera</taxon>
        <taxon>Hemiptera</taxon>
        <taxon>Auchenorrhyncha</taxon>
        <taxon>Membracoidea</taxon>
        <taxon>Cicadellidae</taxon>
        <taxon>Cicadellinae</taxon>
        <taxon>Proconiini</taxon>
        <taxon>Cuerna</taxon>
    </lineage>
</organism>
<evidence type="ECO:0000259" key="3">
    <source>
        <dbReference type="PROSITE" id="PS50075"/>
    </source>
</evidence>
<keyword evidence="2" id="KW-0597">Phosphoprotein</keyword>
<dbReference type="SUPFAM" id="SSF47336">
    <property type="entry name" value="ACP-like"/>
    <property type="match status" value="1"/>
</dbReference>
<gene>
    <name evidence="4" type="ORF">g.1383</name>
</gene>
<dbReference type="EMBL" id="GECZ01007933">
    <property type="protein sequence ID" value="JAS61836.1"/>
    <property type="molecule type" value="Transcribed_RNA"/>
</dbReference>
<protein>
    <recommendedName>
        <fullName evidence="3">Carrier domain-containing protein</fullName>
    </recommendedName>
</protein>
<evidence type="ECO:0000256" key="2">
    <source>
        <dbReference type="ARBA" id="ARBA00022553"/>
    </source>
</evidence>
<name>A0A1B6GHC9_9HEMI</name>
<dbReference type="InterPro" id="IPR009081">
    <property type="entry name" value="PP-bd_ACP"/>
</dbReference>
<sequence>GSGNIVDVVSNILGIKNLKTVSQNSTLAEIGMDSMMAVEIKQILEREFEVFLTPQDIRSLTFKRLNEISNELNDLKSDNKENKSKSIDEMIRLGMEDMKYFVRIIADEEVTLMPVLSLPSRTNDGPKVIFLPGIEGMSDVLKSLAEKISGTNYCLQVPYSRGMQTVPEMIDFLLPNALKVLGDQKKFI</sequence>
<dbReference type="InterPro" id="IPR020806">
    <property type="entry name" value="PKS_PP-bd"/>
</dbReference>
<dbReference type="GO" id="GO:0031177">
    <property type="term" value="F:phosphopantetheine binding"/>
    <property type="evidence" value="ECO:0007669"/>
    <property type="project" value="InterPro"/>
</dbReference>
<feature type="non-terminal residue" evidence="4">
    <location>
        <position position="188"/>
    </location>
</feature>